<feature type="compositionally biased region" description="Acidic residues" evidence="1">
    <location>
        <begin position="1"/>
        <end position="18"/>
    </location>
</feature>
<dbReference type="RefSeq" id="WP_159763937.1">
    <property type="nucleotide sequence ID" value="NZ_WUUT01000003.1"/>
</dbReference>
<accession>A0A6B0TF45</accession>
<organism evidence="2 3">
    <name type="scientific">Halovenus carboxidivorans</name>
    <dbReference type="NCBI Taxonomy" id="2692199"/>
    <lineage>
        <taxon>Archaea</taxon>
        <taxon>Methanobacteriati</taxon>
        <taxon>Methanobacteriota</taxon>
        <taxon>Stenosarchaea group</taxon>
        <taxon>Halobacteria</taxon>
        <taxon>Halobacteriales</taxon>
        <taxon>Haloarculaceae</taxon>
        <taxon>Halovenus</taxon>
    </lineage>
</organism>
<proteinExistence type="predicted"/>
<dbReference type="OrthoDB" id="211056at2157"/>
<name>A0A6B0TF45_9EURY</name>
<evidence type="ECO:0000313" key="2">
    <source>
        <dbReference type="EMBL" id="MXR51809.1"/>
    </source>
</evidence>
<dbReference type="EMBL" id="WUUT01000003">
    <property type="protein sequence ID" value="MXR51809.1"/>
    <property type="molecule type" value="Genomic_DNA"/>
</dbReference>
<dbReference type="InterPro" id="IPR058375">
    <property type="entry name" value="DUF8062"/>
</dbReference>
<gene>
    <name evidence="2" type="ORF">GRX03_09350</name>
</gene>
<evidence type="ECO:0000256" key="1">
    <source>
        <dbReference type="SAM" id="MobiDB-lite"/>
    </source>
</evidence>
<dbReference type="Proteomes" id="UP000466535">
    <property type="component" value="Unassembled WGS sequence"/>
</dbReference>
<protein>
    <submittedName>
        <fullName evidence="2">Uncharacterized protein</fullName>
    </submittedName>
</protein>
<reference evidence="2 3" key="1">
    <citation type="submission" date="2019-12" db="EMBL/GenBank/DDBJ databases">
        <title>Isolation and characterization of three novel carbon monoxide-oxidizing members of Halobacteria from salione crusts and soils.</title>
        <authorList>
            <person name="Myers M.R."/>
            <person name="King G.M."/>
        </authorList>
    </citation>
    <scope>NUCLEOTIDE SEQUENCE [LARGE SCALE GENOMIC DNA]</scope>
    <source>
        <strain evidence="2 3">WSH3</strain>
    </source>
</reference>
<evidence type="ECO:0000313" key="3">
    <source>
        <dbReference type="Proteomes" id="UP000466535"/>
    </source>
</evidence>
<dbReference type="AlphaFoldDB" id="A0A6B0TF45"/>
<comment type="caution">
    <text evidence="2">The sequence shown here is derived from an EMBL/GenBank/DDBJ whole genome shotgun (WGS) entry which is preliminary data.</text>
</comment>
<dbReference type="Pfam" id="PF26258">
    <property type="entry name" value="DUF8062"/>
    <property type="match status" value="1"/>
</dbReference>
<sequence>MDDPDDGRDALPDPEEDPPDRTPTVSCSRCDREWDLDYELEELHAGNNAVEQFAMDHYRHTGHYPDDVTPWQVDCRECPNGEQFLGERPARRFARTHARHTRHTVELTPPESETETIQTE</sequence>
<feature type="region of interest" description="Disordered" evidence="1">
    <location>
        <begin position="1"/>
        <end position="28"/>
    </location>
</feature>
<keyword evidence="3" id="KW-1185">Reference proteome</keyword>
<feature type="region of interest" description="Disordered" evidence="1">
    <location>
        <begin position="97"/>
        <end position="120"/>
    </location>
</feature>